<dbReference type="AlphaFoldDB" id="A0A941BJ95"/>
<sequence>MKTFSRAAGVALLTILSLQGCSTNPSVSGGGSIEEFSRTLDGKRYEFDLTGQILVPSMSGVLVTAQRIPKGLTVALAPAQDRCVRNGGEPSFTELQAAGQAQLPQRILCKRGAVPLWVLDIRYSNVTTKPVFDETLRKSFSYLGMTVRAQLLSADQYAARLREEEAQAQERDKAAAVQRERQAALERDRQQRIKDQEAEARRIAAQWPARVAAFQTNLKVGDRFQWARPPGGGGPFVGMVVRIEGALAFVQFDNLTISGQQTRYIPKVELEPFDGPTPNFRRAID</sequence>
<gene>
    <name evidence="1" type="ORF">KAK03_24215</name>
</gene>
<name>A0A941BJ95_9BURK</name>
<proteinExistence type="predicted"/>
<reference evidence="1 2" key="1">
    <citation type="submission" date="2021-04" db="EMBL/GenBank/DDBJ databases">
        <title>The genome sequence of Ideonella sp. 3Y2.</title>
        <authorList>
            <person name="Liu Y."/>
        </authorList>
    </citation>
    <scope>NUCLEOTIDE SEQUENCE [LARGE SCALE GENOMIC DNA]</scope>
    <source>
        <strain evidence="1 2">3Y2</strain>
    </source>
</reference>
<accession>A0A941BJ95</accession>
<keyword evidence="2" id="KW-1185">Reference proteome</keyword>
<protein>
    <submittedName>
        <fullName evidence="1">Uncharacterized protein</fullName>
    </submittedName>
</protein>
<evidence type="ECO:0000313" key="2">
    <source>
        <dbReference type="Proteomes" id="UP000676246"/>
    </source>
</evidence>
<organism evidence="1 2">
    <name type="scientific">Ideonella alba</name>
    <dbReference type="NCBI Taxonomy" id="2824118"/>
    <lineage>
        <taxon>Bacteria</taxon>
        <taxon>Pseudomonadati</taxon>
        <taxon>Pseudomonadota</taxon>
        <taxon>Betaproteobacteria</taxon>
        <taxon>Burkholderiales</taxon>
        <taxon>Sphaerotilaceae</taxon>
        <taxon>Ideonella</taxon>
    </lineage>
</organism>
<dbReference type="PROSITE" id="PS51257">
    <property type="entry name" value="PROKAR_LIPOPROTEIN"/>
    <property type="match status" value="1"/>
</dbReference>
<dbReference type="EMBL" id="JAGQDD010000034">
    <property type="protein sequence ID" value="MBQ0933588.1"/>
    <property type="molecule type" value="Genomic_DNA"/>
</dbReference>
<dbReference type="RefSeq" id="WP_210857253.1">
    <property type="nucleotide sequence ID" value="NZ_JAGQDD010000034.1"/>
</dbReference>
<evidence type="ECO:0000313" key="1">
    <source>
        <dbReference type="EMBL" id="MBQ0933588.1"/>
    </source>
</evidence>
<comment type="caution">
    <text evidence="1">The sequence shown here is derived from an EMBL/GenBank/DDBJ whole genome shotgun (WGS) entry which is preliminary data.</text>
</comment>
<dbReference type="Proteomes" id="UP000676246">
    <property type="component" value="Unassembled WGS sequence"/>
</dbReference>